<feature type="transmembrane region" description="Helical" evidence="8">
    <location>
        <begin position="464"/>
        <end position="484"/>
    </location>
</feature>
<keyword evidence="3" id="KW-0813">Transport</keyword>
<evidence type="ECO:0000256" key="5">
    <source>
        <dbReference type="ARBA" id="ARBA00022692"/>
    </source>
</evidence>
<accession>A0ABT0R2S4</accession>
<feature type="transmembrane region" description="Helical" evidence="8">
    <location>
        <begin position="31"/>
        <end position="57"/>
    </location>
</feature>
<comment type="caution">
    <text evidence="10">The sequence shown here is derived from an EMBL/GenBank/DDBJ whole genome shotgun (WGS) entry which is preliminary data.</text>
</comment>
<dbReference type="NCBIfam" id="TIGR00711">
    <property type="entry name" value="efflux_EmrB"/>
    <property type="match status" value="1"/>
</dbReference>
<dbReference type="InterPro" id="IPR020846">
    <property type="entry name" value="MFS_dom"/>
</dbReference>
<evidence type="ECO:0000256" key="1">
    <source>
        <dbReference type="ARBA" id="ARBA00004651"/>
    </source>
</evidence>
<evidence type="ECO:0000313" key="10">
    <source>
        <dbReference type="EMBL" id="MCL6424191.1"/>
    </source>
</evidence>
<feature type="transmembrane region" description="Helical" evidence="8">
    <location>
        <begin position="69"/>
        <end position="89"/>
    </location>
</feature>
<dbReference type="EMBL" id="JAKNCJ010000009">
    <property type="protein sequence ID" value="MCL6424191.1"/>
    <property type="molecule type" value="Genomic_DNA"/>
</dbReference>
<dbReference type="PROSITE" id="PS50850">
    <property type="entry name" value="MFS"/>
    <property type="match status" value="1"/>
</dbReference>
<dbReference type="PANTHER" id="PTHR42718">
    <property type="entry name" value="MAJOR FACILITATOR SUPERFAMILY MULTIDRUG TRANSPORTER MFSC"/>
    <property type="match status" value="1"/>
</dbReference>
<evidence type="ECO:0000256" key="6">
    <source>
        <dbReference type="ARBA" id="ARBA00022989"/>
    </source>
</evidence>
<dbReference type="SUPFAM" id="SSF103473">
    <property type="entry name" value="MFS general substrate transporter"/>
    <property type="match status" value="1"/>
</dbReference>
<evidence type="ECO:0000256" key="2">
    <source>
        <dbReference type="ARBA" id="ARBA00008537"/>
    </source>
</evidence>
<dbReference type="PRINTS" id="PR01036">
    <property type="entry name" value="TCRTETB"/>
</dbReference>
<protein>
    <submittedName>
        <fullName evidence="10">DHA2 family efflux MFS transporter permease subunit</fullName>
    </submittedName>
</protein>
<dbReference type="InterPro" id="IPR011701">
    <property type="entry name" value="MFS"/>
</dbReference>
<feature type="domain" description="Major facilitator superfamily (MFS) profile" evidence="9">
    <location>
        <begin position="31"/>
        <end position="488"/>
    </location>
</feature>
<evidence type="ECO:0000259" key="9">
    <source>
        <dbReference type="PROSITE" id="PS50850"/>
    </source>
</evidence>
<dbReference type="InterPro" id="IPR036259">
    <property type="entry name" value="MFS_trans_sf"/>
</dbReference>
<organism evidence="10 11">
    <name type="scientific">Brachybacterium equifaecis</name>
    <dbReference type="NCBI Taxonomy" id="2910770"/>
    <lineage>
        <taxon>Bacteria</taxon>
        <taxon>Bacillati</taxon>
        <taxon>Actinomycetota</taxon>
        <taxon>Actinomycetes</taxon>
        <taxon>Micrococcales</taxon>
        <taxon>Dermabacteraceae</taxon>
        <taxon>Brachybacterium</taxon>
    </lineage>
</organism>
<feature type="transmembrane region" description="Helical" evidence="8">
    <location>
        <begin position="96"/>
        <end position="123"/>
    </location>
</feature>
<comment type="similarity">
    <text evidence="2">Belongs to the major facilitator superfamily. EmrB family.</text>
</comment>
<evidence type="ECO:0000256" key="8">
    <source>
        <dbReference type="SAM" id="Phobius"/>
    </source>
</evidence>
<evidence type="ECO:0000256" key="4">
    <source>
        <dbReference type="ARBA" id="ARBA00022475"/>
    </source>
</evidence>
<gene>
    <name evidence="10" type="ORF">Bequi_12520</name>
</gene>
<reference evidence="10" key="1">
    <citation type="submission" date="2022-02" db="EMBL/GenBank/DDBJ databases">
        <authorList>
            <person name="Lee M."/>
            <person name="Kim S.-J."/>
            <person name="Jung M.-Y."/>
        </authorList>
    </citation>
    <scope>NUCLEOTIDE SEQUENCE</scope>
    <source>
        <strain evidence="10">JHP9</strain>
    </source>
</reference>
<feature type="transmembrane region" description="Helical" evidence="8">
    <location>
        <begin position="285"/>
        <end position="307"/>
    </location>
</feature>
<dbReference type="Proteomes" id="UP001203761">
    <property type="component" value="Unassembled WGS sequence"/>
</dbReference>
<feature type="transmembrane region" description="Helical" evidence="8">
    <location>
        <begin position="155"/>
        <end position="179"/>
    </location>
</feature>
<evidence type="ECO:0000256" key="7">
    <source>
        <dbReference type="ARBA" id="ARBA00023136"/>
    </source>
</evidence>
<feature type="transmembrane region" description="Helical" evidence="8">
    <location>
        <begin position="313"/>
        <end position="335"/>
    </location>
</feature>
<feature type="transmembrane region" description="Helical" evidence="8">
    <location>
        <begin position="185"/>
        <end position="202"/>
    </location>
</feature>
<dbReference type="Gene3D" id="1.20.1720.10">
    <property type="entry name" value="Multidrug resistance protein D"/>
    <property type="match status" value="1"/>
</dbReference>
<proteinExistence type="inferred from homology"/>
<dbReference type="Gene3D" id="1.20.1250.20">
    <property type="entry name" value="MFS general substrate transporter like domains"/>
    <property type="match status" value="1"/>
</dbReference>
<dbReference type="PANTHER" id="PTHR42718:SF9">
    <property type="entry name" value="MAJOR FACILITATOR SUPERFAMILY MULTIDRUG TRANSPORTER MFSC"/>
    <property type="match status" value="1"/>
</dbReference>
<feature type="transmembrane region" description="Helical" evidence="8">
    <location>
        <begin position="356"/>
        <end position="374"/>
    </location>
</feature>
<evidence type="ECO:0000313" key="11">
    <source>
        <dbReference type="Proteomes" id="UP001203761"/>
    </source>
</evidence>
<feature type="transmembrane region" description="Helical" evidence="8">
    <location>
        <begin position="240"/>
        <end position="265"/>
    </location>
</feature>
<keyword evidence="11" id="KW-1185">Reference proteome</keyword>
<keyword evidence="4" id="KW-1003">Cell membrane</keyword>
<dbReference type="RefSeq" id="WP_249738272.1">
    <property type="nucleotide sequence ID" value="NZ_JAKNCJ010000009.1"/>
</dbReference>
<dbReference type="InterPro" id="IPR004638">
    <property type="entry name" value="EmrB-like"/>
</dbReference>
<feature type="transmembrane region" description="Helical" evidence="8">
    <location>
        <begin position="380"/>
        <end position="406"/>
    </location>
</feature>
<sequence>MVTDPSQPAASIDPAGTAAPAPALSAQVRSVLAILMGSAFVMMLNETTVAVALPAVMADYAVSAATAQWLLTGFLLTMAVVMPTTGWMLERFTTRAVFAAAVGSFLVGTVLAALAPTFAVLLLGRIGQGLGTAMLLPLMLTVTMTLVPAERRGSVMGVIAVVMAVGPALGPTVAGAVLAVTTWHGIFWIMVPLVAAAGILGMMRLRNVSTPVHVPLDVLSVLLSVVAFGGLVYGLSSIGIILAGGSAALVAIGVSVAGALGLALFVGRQLRLARTESALLDLRPLAVPGFTVPLIALLVLFAALLGVMNTLPLYLQGSLLASALATGLVLMPGGLVETVLSPVAGRLFDRVGPRPVVIPGMVFAFGALAWLSTVDETTSVWQIALIHVVFSIGLAACLSPLMTAALGSLPAPLYGHGSAILNTAQQLAGAAGTAALIAIFSAVSEGSRSGGAAEAVALADGAGTAFLVAAIAVAAAGVLSLGIGRKPPAQTVAG</sequence>
<feature type="transmembrane region" description="Helical" evidence="8">
    <location>
        <begin position="129"/>
        <end position="148"/>
    </location>
</feature>
<dbReference type="Pfam" id="PF07690">
    <property type="entry name" value="MFS_1"/>
    <property type="match status" value="1"/>
</dbReference>
<keyword evidence="7 8" id="KW-0472">Membrane</keyword>
<keyword evidence="6 8" id="KW-1133">Transmembrane helix</keyword>
<feature type="transmembrane region" description="Helical" evidence="8">
    <location>
        <begin position="214"/>
        <end position="234"/>
    </location>
</feature>
<keyword evidence="5 8" id="KW-0812">Transmembrane</keyword>
<name>A0ABT0R2S4_9MICO</name>
<evidence type="ECO:0000256" key="3">
    <source>
        <dbReference type="ARBA" id="ARBA00022448"/>
    </source>
</evidence>
<comment type="subcellular location">
    <subcellularLocation>
        <location evidence="1">Cell membrane</location>
        <topology evidence="1">Multi-pass membrane protein</topology>
    </subcellularLocation>
</comment>